<dbReference type="PANTHER" id="PTHR22743">
    <property type="entry name" value="MEPRIN/TRAF-LIKE MATH FAMILY-C.ELEGANS"/>
    <property type="match status" value="1"/>
</dbReference>
<dbReference type="SUPFAM" id="SSF49599">
    <property type="entry name" value="TRAF domain-like"/>
    <property type="match status" value="1"/>
</dbReference>
<protein>
    <submittedName>
        <fullName evidence="2">Protein CBG24811</fullName>
    </submittedName>
</protein>
<dbReference type="KEGG" id="cbr:CBG_24811"/>
<dbReference type="PANTHER" id="PTHR22743:SF165">
    <property type="entry name" value="BTB AND MATH DOMAIN CONTAINING-RELATED"/>
    <property type="match status" value="1"/>
</dbReference>
<evidence type="ECO:0000313" key="2">
    <source>
        <dbReference type="EMBL" id="CAP21340.1"/>
    </source>
</evidence>
<dbReference type="RefSeq" id="XP_002648516.1">
    <property type="nucleotide sequence ID" value="XM_002648470.1"/>
</dbReference>
<evidence type="ECO:0000313" key="3">
    <source>
        <dbReference type="Proteomes" id="UP000008549"/>
    </source>
</evidence>
<dbReference type="AlphaFoldDB" id="A8WLJ5"/>
<dbReference type="Pfam" id="PF00917">
    <property type="entry name" value="MATH"/>
    <property type="match status" value="1"/>
</dbReference>
<dbReference type="InterPro" id="IPR002083">
    <property type="entry name" value="MATH/TRAF_dom"/>
</dbReference>
<feature type="domain" description="MATH" evidence="1">
    <location>
        <begin position="7"/>
        <end position="103"/>
    </location>
</feature>
<accession>A8WLJ5</accession>
<reference evidence="2 3" key="2">
    <citation type="journal article" date="2011" name="PLoS Genet.">
        <title>Caenorhabditis briggsae recombinant inbred line genotypes reveal inter-strain incompatibility and the evolution of recombination.</title>
        <authorList>
            <person name="Ross J.A."/>
            <person name="Koboldt D.C."/>
            <person name="Staisch J.E."/>
            <person name="Chamberlin H.M."/>
            <person name="Gupta B.P."/>
            <person name="Miller R.D."/>
            <person name="Baird S.E."/>
            <person name="Haag E.S."/>
        </authorList>
    </citation>
    <scope>NUCLEOTIDE SEQUENCE [LARGE SCALE GENOMIC DNA]</scope>
    <source>
        <strain evidence="2 3">AF16</strain>
    </source>
</reference>
<reference evidence="2 3" key="1">
    <citation type="journal article" date="2003" name="PLoS Biol.">
        <title>The genome sequence of Caenorhabditis briggsae: a platform for comparative genomics.</title>
        <authorList>
            <person name="Stein L.D."/>
            <person name="Bao Z."/>
            <person name="Blasiar D."/>
            <person name="Blumenthal T."/>
            <person name="Brent M.R."/>
            <person name="Chen N."/>
            <person name="Chinwalla A."/>
            <person name="Clarke L."/>
            <person name="Clee C."/>
            <person name="Coghlan A."/>
            <person name="Coulson A."/>
            <person name="D'Eustachio P."/>
            <person name="Fitch D.H."/>
            <person name="Fulton L.A."/>
            <person name="Fulton R.E."/>
            <person name="Griffiths-Jones S."/>
            <person name="Harris T.W."/>
            <person name="Hillier L.W."/>
            <person name="Kamath R."/>
            <person name="Kuwabara P.E."/>
            <person name="Mardis E.R."/>
            <person name="Marra M.A."/>
            <person name="Miner T.L."/>
            <person name="Minx P."/>
            <person name="Mullikin J.C."/>
            <person name="Plumb R.W."/>
            <person name="Rogers J."/>
            <person name="Schein J.E."/>
            <person name="Sohrmann M."/>
            <person name="Spieth J."/>
            <person name="Stajich J.E."/>
            <person name="Wei C."/>
            <person name="Willey D."/>
            <person name="Wilson R.K."/>
            <person name="Durbin R."/>
            <person name="Waterston R.H."/>
        </authorList>
    </citation>
    <scope>NUCLEOTIDE SEQUENCE [LARGE SCALE GENOMIC DNA]</scope>
    <source>
        <strain evidence="2 3">AF16</strain>
    </source>
</reference>
<dbReference type="SMART" id="SM00061">
    <property type="entry name" value="MATH"/>
    <property type="match status" value="1"/>
</dbReference>
<dbReference type="CTD" id="8590519"/>
<keyword evidence="3" id="KW-1185">Reference proteome</keyword>
<proteinExistence type="predicted"/>
<dbReference type="FunCoup" id="A8WLJ5">
    <property type="interactions" value="136"/>
</dbReference>
<dbReference type="EMBL" id="HE601249">
    <property type="protein sequence ID" value="CAP21340.1"/>
    <property type="molecule type" value="Genomic_DNA"/>
</dbReference>
<dbReference type="InterPro" id="IPR052664">
    <property type="entry name" value="BTB-MATH_domain_protein"/>
</dbReference>
<sequence>MTDREFTLKHVFNDVGKLENGQNLYSPKEEHFGVDWRINMETDDNHLGIFLIQYSAINQEIGVDCSMKIVSKNKEKTCSMSISLKKEQNCNHMLLTNQSHPKV</sequence>
<evidence type="ECO:0000259" key="1">
    <source>
        <dbReference type="SMART" id="SM00061"/>
    </source>
</evidence>
<dbReference type="InParanoid" id="A8WLJ5"/>
<dbReference type="Proteomes" id="UP000008549">
    <property type="component" value="Unassembled WGS sequence"/>
</dbReference>
<dbReference type="CDD" id="cd00121">
    <property type="entry name" value="MATH"/>
    <property type="match status" value="1"/>
</dbReference>
<gene>
    <name evidence="2" type="ORF">CBG24811</name>
    <name evidence="2" type="ORF">CBG_24811</name>
</gene>
<dbReference type="GeneID" id="8590519"/>
<organism evidence="2 3">
    <name type="scientific">Caenorhabditis briggsae</name>
    <dbReference type="NCBI Taxonomy" id="6238"/>
    <lineage>
        <taxon>Eukaryota</taxon>
        <taxon>Metazoa</taxon>
        <taxon>Ecdysozoa</taxon>
        <taxon>Nematoda</taxon>
        <taxon>Chromadorea</taxon>
        <taxon>Rhabditida</taxon>
        <taxon>Rhabditina</taxon>
        <taxon>Rhabditomorpha</taxon>
        <taxon>Rhabditoidea</taxon>
        <taxon>Rhabditidae</taxon>
        <taxon>Peloderinae</taxon>
        <taxon>Caenorhabditis</taxon>
    </lineage>
</organism>
<name>A8WLJ5_CAEBR</name>
<dbReference type="HOGENOM" id="CLU_2266111_0_0_1"/>